<dbReference type="EMBL" id="JBHSKP010000013">
    <property type="protein sequence ID" value="MFC5154148.1"/>
    <property type="molecule type" value="Genomic_DNA"/>
</dbReference>
<organism evidence="2 3">
    <name type="scientific">Streptomyces amakusaensis</name>
    <dbReference type="NCBI Taxonomy" id="67271"/>
    <lineage>
        <taxon>Bacteria</taxon>
        <taxon>Bacillati</taxon>
        <taxon>Actinomycetota</taxon>
        <taxon>Actinomycetes</taxon>
        <taxon>Kitasatosporales</taxon>
        <taxon>Streptomycetaceae</taxon>
        <taxon>Streptomyces</taxon>
    </lineage>
</organism>
<feature type="transmembrane region" description="Helical" evidence="1">
    <location>
        <begin position="21"/>
        <end position="46"/>
    </location>
</feature>
<keyword evidence="1" id="KW-0472">Membrane</keyword>
<evidence type="ECO:0000256" key="1">
    <source>
        <dbReference type="SAM" id="Phobius"/>
    </source>
</evidence>
<reference evidence="3" key="1">
    <citation type="journal article" date="2019" name="Int. J. Syst. Evol. Microbiol.">
        <title>The Global Catalogue of Microorganisms (GCM) 10K type strain sequencing project: providing services to taxonomists for standard genome sequencing and annotation.</title>
        <authorList>
            <consortium name="The Broad Institute Genomics Platform"/>
            <consortium name="The Broad Institute Genome Sequencing Center for Infectious Disease"/>
            <person name="Wu L."/>
            <person name="Ma J."/>
        </authorList>
    </citation>
    <scope>NUCLEOTIDE SEQUENCE [LARGE SCALE GENOMIC DNA]</scope>
    <source>
        <strain evidence="3">PCU 266</strain>
    </source>
</reference>
<feature type="transmembrane region" description="Helical" evidence="1">
    <location>
        <begin position="66"/>
        <end position="87"/>
    </location>
</feature>
<keyword evidence="1" id="KW-0812">Transmembrane</keyword>
<gene>
    <name evidence="2" type="ORF">ACFPRH_20650</name>
</gene>
<accession>A0ABW0AK42</accession>
<evidence type="ECO:0000313" key="3">
    <source>
        <dbReference type="Proteomes" id="UP001596160"/>
    </source>
</evidence>
<evidence type="ECO:0000313" key="2">
    <source>
        <dbReference type="EMBL" id="MFC5154148.1"/>
    </source>
</evidence>
<sequence length="115" mass="11687">MSDTREPASRPGRPPASFAHAALTAAGALTLGTLHLIAATALLTAVLAEPGTAPDSHLATRQTVTLHVLVTVGTEAFAVTLTAALAAGMRMPRWWLGGPALLIIAAVAVQLLHAP</sequence>
<dbReference type="Proteomes" id="UP001596160">
    <property type="component" value="Unassembled WGS sequence"/>
</dbReference>
<protein>
    <submittedName>
        <fullName evidence="2">Uncharacterized protein</fullName>
    </submittedName>
</protein>
<feature type="transmembrane region" description="Helical" evidence="1">
    <location>
        <begin position="94"/>
        <end position="113"/>
    </location>
</feature>
<dbReference type="RefSeq" id="WP_344480133.1">
    <property type="nucleotide sequence ID" value="NZ_BAAASB010000014.1"/>
</dbReference>
<proteinExistence type="predicted"/>
<name>A0ABW0AK42_9ACTN</name>
<keyword evidence="1" id="KW-1133">Transmembrane helix</keyword>
<comment type="caution">
    <text evidence="2">The sequence shown here is derived from an EMBL/GenBank/DDBJ whole genome shotgun (WGS) entry which is preliminary data.</text>
</comment>
<keyword evidence="3" id="KW-1185">Reference proteome</keyword>